<evidence type="ECO:0000256" key="2">
    <source>
        <dbReference type="ARBA" id="ARBA00023002"/>
    </source>
</evidence>
<dbReference type="Gene3D" id="2.60.120.330">
    <property type="entry name" value="B-lactam Antibiotic, Isopenicillin N Synthase, Chain"/>
    <property type="match status" value="1"/>
</dbReference>
<evidence type="ECO:0000313" key="6">
    <source>
        <dbReference type="EMBL" id="KAF7815196.1"/>
    </source>
</evidence>
<comment type="caution">
    <text evidence="6">The sequence shown here is derived from an EMBL/GenBank/DDBJ whole genome shotgun (WGS) entry which is preliminary data.</text>
</comment>
<proteinExistence type="predicted"/>
<keyword evidence="2" id="KW-0560">Oxidoreductase</keyword>
<name>A0A834WDG5_9FABA</name>
<protein>
    <submittedName>
        <fullName evidence="6">Protein SRG1-like</fullName>
    </submittedName>
</protein>
<dbReference type="OrthoDB" id="288590at2759"/>
<keyword evidence="3" id="KW-0408">Iron</keyword>
<reference evidence="6" key="1">
    <citation type="submission" date="2020-09" db="EMBL/GenBank/DDBJ databases">
        <title>Genome-Enabled Discovery of Anthraquinone Biosynthesis in Senna tora.</title>
        <authorList>
            <person name="Kang S.-H."/>
            <person name="Pandey R.P."/>
            <person name="Lee C.-M."/>
            <person name="Sim J.-S."/>
            <person name="Jeong J.-T."/>
            <person name="Choi B.-S."/>
            <person name="Jung M."/>
            <person name="Ginzburg D."/>
            <person name="Zhao K."/>
            <person name="Won S.Y."/>
            <person name="Oh T.-J."/>
            <person name="Yu Y."/>
            <person name="Kim N.-H."/>
            <person name="Lee O.R."/>
            <person name="Lee T.-H."/>
            <person name="Bashyal P."/>
            <person name="Kim T.-S."/>
            <person name="Lee W.-H."/>
            <person name="Kawkins C."/>
            <person name="Kim C.-K."/>
            <person name="Kim J.S."/>
            <person name="Ahn B.O."/>
            <person name="Rhee S.Y."/>
            <person name="Sohng J.K."/>
        </authorList>
    </citation>
    <scope>NUCLEOTIDE SEQUENCE</scope>
    <source>
        <tissue evidence="6">Leaf</tissue>
    </source>
</reference>
<dbReference type="Proteomes" id="UP000634136">
    <property type="component" value="Unassembled WGS sequence"/>
</dbReference>
<keyword evidence="7" id="KW-1185">Reference proteome</keyword>
<organism evidence="6 7">
    <name type="scientific">Senna tora</name>
    <dbReference type="NCBI Taxonomy" id="362788"/>
    <lineage>
        <taxon>Eukaryota</taxon>
        <taxon>Viridiplantae</taxon>
        <taxon>Streptophyta</taxon>
        <taxon>Embryophyta</taxon>
        <taxon>Tracheophyta</taxon>
        <taxon>Spermatophyta</taxon>
        <taxon>Magnoliopsida</taxon>
        <taxon>eudicotyledons</taxon>
        <taxon>Gunneridae</taxon>
        <taxon>Pentapetalae</taxon>
        <taxon>rosids</taxon>
        <taxon>fabids</taxon>
        <taxon>Fabales</taxon>
        <taxon>Fabaceae</taxon>
        <taxon>Caesalpinioideae</taxon>
        <taxon>Cassia clade</taxon>
        <taxon>Senna</taxon>
    </lineage>
</organism>
<dbReference type="PANTHER" id="PTHR10209:SF885">
    <property type="entry name" value="2OG-FE(II) OXYGENASE FAMILY, PUTATIVE (AFU_ORTHOLOGUE AFUA_2G00750)-RELATED"/>
    <property type="match status" value="1"/>
</dbReference>
<dbReference type="SUPFAM" id="SSF51197">
    <property type="entry name" value="Clavaminate synthase-like"/>
    <property type="match status" value="1"/>
</dbReference>
<dbReference type="InterPro" id="IPR026992">
    <property type="entry name" value="DIOX_N"/>
</dbReference>
<dbReference type="GO" id="GO:0046872">
    <property type="term" value="F:metal ion binding"/>
    <property type="evidence" value="ECO:0007669"/>
    <property type="project" value="UniProtKB-KW"/>
</dbReference>
<gene>
    <name evidence="6" type="ORF">G2W53_029165</name>
</gene>
<dbReference type="GO" id="GO:0016491">
    <property type="term" value="F:oxidoreductase activity"/>
    <property type="evidence" value="ECO:0007669"/>
    <property type="project" value="UniProtKB-KW"/>
</dbReference>
<feature type="compositionally biased region" description="Basic and acidic residues" evidence="4">
    <location>
        <begin position="111"/>
        <end position="120"/>
    </location>
</feature>
<accession>A0A834WDG5</accession>
<evidence type="ECO:0000259" key="5">
    <source>
        <dbReference type="Pfam" id="PF14226"/>
    </source>
</evidence>
<keyword evidence="1" id="KW-0479">Metal-binding</keyword>
<dbReference type="EMBL" id="JAAIUW010000009">
    <property type="protein sequence ID" value="KAF7815196.1"/>
    <property type="molecule type" value="Genomic_DNA"/>
</dbReference>
<dbReference type="Pfam" id="PF14226">
    <property type="entry name" value="DIOX_N"/>
    <property type="match status" value="1"/>
</dbReference>
<dbReference type="AlphaFoldDB" id="A0A834WDG5"/>
<feature type="region of interest" description="Disordered" evidence="4">
    <location>
        <begin position="111"/>
        <end position="145"/>
    </location>
</feature>
<evidence type="ECO:0000256" key="3">
    <source>
        <dbReference type="ARBA" id="ARBA00023004"/>
    </source>
</evidence>
<evidence type="ECO:0000256" key="1">
    <source>
        <dbReference type="ARBA" id="ARBA00022723"/>
    </source>
</evidence>
<dbReference type="PANTHER" id="PTHR10209">
    <property type="entry name" value="OXIDOREDUCTASE, 2OG-FE II OXYGENASE FAMILY PROTEIN"/>
    <property type="match status" value="1"/>
</dbReference>
<feature type="domain" description="Non-haem dioxygenase N-terminal" evidence="5">
    <location>
        <begin position="14"/>
        <end position="94"/>
    </location>
</feature>
<evidence type="ECO:0000256" key="4">
    <source>
        <dbReference type="SAM" id="MobiDB-lite"/>
    </source>
</evidence>
<evidence type="ECO:0000313" key="7">
    <source>
        <dbReference type="Proteomes" id="UP000634136"/>
    </source>
</evidence>
<sequence length="145" mass="16642">MDNINYMPSLSSDIPIIDLALLSLENQEELFKLDAACKNWGFFQLVNHGVKKEVQQRMKDGAIRFYGKEEASNSNVPIKTDKDTLREGYSIPQKKTQVFYPTCFFNYPKQAKEARNRGQHSESTTPKGRMSNLKNLPEPPNAREE</sequence>
<dbReference type="InterPro" id="IPR027443">
    <property type="entry name" value="IPNS-like_sf"/>
</dbReference>